<proteinExistence type="predicted"/>
<dbReference type="Proteomes" id="UP000825890">
    <property type="component" value="Unassembled WGS sequence"/>
</dbReference>
<dbReference type="EMBL" id="BOLY01000007">
    <property type="protein sequence ID" value="GIZ47265.1"/>
    <property type="molecule type" value="Genomic_DNA"/>
</dbReference>
<evidence type="ECO:0000313" key="3">
    <source>
        <dbReference type="Proteomes" id="UP000825890"/>
    </source>
</evidence>
<dbReference type="GeneID" id="68295937"/>
<organism evidence="2 3">
    <name type="scientific">Cercospora kikuchii</name>
    <dbReference type="NCBI Taxonomy" id="84275"/>
    <lineage>
        <taxon>Eukaryota</taxon>
        <taxon>Fungi</taxon>
        <taxon>Dikarya</taxon>
        <taxon>Ascomycota</taxon>
        <taxon>Pezizomycotina</taxon>
        <taxon>Dothideomycetes</taxon>
        <taxon>Dothideomycetidae</taxon>
        <taxon>Mycosphaerellales</taxon>
        <taxon>Mycosphaerellaceae</taxon>
        <taxon>Cercospora</taxon>
    </lineage>
</organism>
<sequence length="215" mass="23963">MATAVARVFATAELLELILLEVADLELSLSTAKERDGCLIKPLFVKSVIGLQRVNHGFHTTIRGSSKLLKKRLEAAKLPGYDPAPTDYALFGPLVWLTTRPSLPLGLIGLETRDTQIVTVTLRIELDGSVEKWLSNRLEQSWHSIPCLTDPSRVSDLQLKVFVMGFALKMVGPLKMETTATLGDLVQMLHEIITAEEHRLSRDSEQVEIFETLYP</sequence>
<gene>
    <name evidence="2" type="ORF">CKM354_001036200</name>
</gene>
<accession>A0A9P3FKU5</accession>
<protein>
    <submittedName>
        <fullName evidence="2">Uncharacterized protein</fullName>
    </submittedName>
</protein>
<reference evidence="2 3" key="1">
    <citation type="submission" date="2021-01" db="EMBL/GenBank/DDBJ databases">
        <title>Cercospora kikuchii MAFF 305040 whole genome shotgun sequence.</title>
        <authorList>
            <person name="Kashiwa T."/>
            <person name="Suzuki T."/>
        </authorList>
    </citation>
    <scope>NUCLEOTIDE SEQUENCE [LARGE SCALE GENOMIC DNA]</scope>
    <source>
        <strain evidence="2 3">MAFF 305040</strain>
    </source>
</reference>
<evidence type="ECO:0000256" key="1">
    <source>
        <dbReference type="SAM" id="SignalP"/>
    </source>
</evidence>
<feature type="signal peptide" evidence="1">
    <location>
        <begin position="1"/>
        <end position="25"/>
    </location>
</feature>
<name>A0A9P3FKU5_9PEZI</name>
<keyword evidence="1" id="KW-0732">Signal</keyword>
<dbReference type="RefSeq" id="XP_044661752.1">
    <property type="nucleotide sequence ID" value="XM_044805817.1"/>
</dbReference>
<keyword evidence="3" id="KW-1185">Reference proteome</keyword>
<comment type="caution">
    <text evidence="2">The sequence shown here is derived from an EMBL/GenBank/DDBJ whole genome shotgun (WGS) entry which is preliminary data.</text>
</comment>
<dbReference type="OrthoDB" id="3645049at2759"/>
<feature type="chain" id="PRO_5040426999" evidence="1">
    <location>
        <begin position="26"/>
        <end position="215"/>
    </location>
</feature>
<dbReference type="AlphaFoldDB" id="A0A9P3FKU5"/>
<evidence type="ECO:0000313" key="2">
    <source>
        <dbReference type="EMBL" id="GIZ47265.1"/>
    </source>
</evidence>